<evidence type="ECO:0000256" key="6">
    <source>
        <dbReference type="ARBA" id="ARBA00023316"/>
    </source>
</evidence>
<evidence type="ECO:0000256" key="4">
    <source>
        <dbReference type="ARBA" id="ARBA00022960"/>
    </source>
</evidence>
<feature type="domain" description="L,D-TPase catalytic" evidence="9">
    <location>
        <begin position="27"/>
        <end position="163"/>
    </location>
</feature>
<reference evidence="10" key="2">
    <citation type="submission" date="2023-01" db="EMBL/GenBank/DDBJ databases">
        <title>Draft genome sequence of Paraferrimonas sedimenticola strain NBRC 101628.</title>
        <authorList>
            <person name="Sun Q."/>
            <person name="Mori K."/>
        </authorList>
    </citation>
    <scope>NUCLEOTIDE SEQUENCE</scope>
    <source>
        <strain evidence="10">NBRC 101628</strain>
    </source>
</reference>
<keyword evidence="6 7" id="KW-0961">Cell wall biogenesis/degradation</keyword>
<evidence type="ECO:0000256" key="7">
    <source>
        <dbReference type="PROSITE-ProRule" id="PRU01373"/>
    </source>
</evidence>
<dbReference type="GO" id="GO:0009252">
    <property type="term" value="P:peptidoglycan biosynthetic process"/>
    <property type="evidence" value="ECO:0007669"/>
    <property type="project" value="UniProtKB-KW"/>
</dbReference>
<keyword evidence="4 7" id="KW-0133">Cell shape</keyword>
<dbReference type="AlphaFoldDB" id="A0AA37RUM4"/>
<keyword evidence="5 7" id="KW-0573">Peptidoglycan synthesis</keyword>
<evidence type="ECO:0000313" key="10">
    <source>
        <dbReference type="EMBL" id="GLP95656.1"/>
    </source>
</evidence>
<dbReference type="PROSITE" id="PS52029">
    <property type="entry name" value="LD_TPASE"/>
    <property type="match status" value="1"/>
</dbReference>
<dbReference type="Pfam" id="PF03734">
    <property type="entry name" value="YkuD"/>
    <property type="match status" value="1"/>
</dbReference>
<sequence>MFSRVALLMLTLLLGLSQNAWAQPEVDWVHVDKSIRKMYLKSGDEVVKEYRIALGSKPKGHKRKEGDQRTPEGWYTLDYKKEDSYYYRSFHIDYPNAKDRRIAKALGVSPGGRVMIHGQKPIEAGFSPLAQNFDWTNGCIAVTNDEMDEVMSLVKEGTPIFIEW</sequence>
<comment type="similarity">
    <text evidence="2">Belongs to the YkuD family.</text>
</comment>
<evidence type="ECO:0000256" key="3">
    <source>
        <dbReference type="ARBA" id="ARBA00022679"/>
    </source>
</evidence>
<feature type="active site" description="Nucleophile" evidence="7">
    <location>
        <position position="139"/>
    </location>
</feature>
<gene>
    <name evidence="10" type="ORF">GCM10007895_09620</name>
</gene>
<feature type="active site" description="Proton donor/acceptor" evidence="7">
    <location>
        <position position="117"/>
    </location>
</feature>
<keyword evidence="3" id="KW-0808">Transferase</keyword>
<evidence type="ECO:0000256" key="1">
    <source>
        <dbReference type="ARBA" id="ARBA00004752"/>
    </source>
</evidence>
<dbReference type="GO" id="GO:0004180">
    <property type="term" value="F:carboxypeptidase activity"/>
    <property type="evidence" value="ECO:0007669"/>
    <property type="project" value="UniProtKB-ARBA"/>
</dbReference>
<protein>
    <recommendedName>
        <fullName evidence="9">L,D-TPase catalytic domain-containing protein</fullName>
    </recommendedName>
</protein>
<dbReference type="CDD" id="cd16913">
    <property type="entry name" value="YkuD_like"/>
    <property type="match status" value="1"/>
</dbReference>
<dbReference type="Gene3D" id="2.40.440.10">
    <property type="entry name" value="L,D-transpeptidase catalytic domain-like"/>
    <property type="match status" value="1"/>
</dbReference>
<feature type="chain" id="PRO_5041312061" description="L,D-TPase catalytic domain-containing protein" evidence="8">
    <location>
        <begin position="23"/>
        <end position="164"/>
    </location>
</feature>
<comment type="pathway">
    <text evidence="1 7">Cell wall biogenesis; peptidoglycan biosynthesis.</text>
</comment>
<dbReference type="PANTHER" id="PTHR36699">
    <property type="entry name" value="LD-TRANSPEPTIDASE"/>
    <property type="match status" value="1"/>
</dbReference>
<evidence type="ECO:0000256" key="8">
    <source>
        <dbReference type="SAM" id="SignalP"/>
    </source>
</evidence>
<evidence type="ECO:0000259" key="9">
    <source>
        <dbReference type="PROSITE" id="PS52029"/>
    </source>
</evidence>
<dbReference type="GO" id="GO:0008360">
    <property type="term" value="P:regulation of cell shape"/>
    <property type="evidence" value="ECO:0007669"/>
    <property type="project" value="UniProtKB-UniRule"/>
</dbReference>
<comment type="caution">
    <text evidence="10">The sequence shown here is derived from an EMBL/GenBank/DDBJ whole genome shotgun (WGS) entry which is preliminary data.</text>
</comment>
<dbReference type="EMBL" id="BSNC01000003">
    <property type="protein sequence ID" value="GLP95656.1"/>
    <property type="molecule type" value="Genomic_DNA"/>
</dbReference>
<dbReference type="SUPFAM" id="SSF141523">
    <property type="entry name" value="L,D-transpeptidase catalytic domain-like"/>
    <property type="match status" value="1"/>
</dbReference>
<name>A0AA37RUM4_9GAMM</name>
<organism evidence="10 11">
    <name type="scientific">Paraferrimonas sedimenticola</name>
    <dbReference type="NCBI Taxonomy" id="375674"/>
    <lineage>
        <taxon>Bacteria</taxon>
        <taxon>Pseudomonadati</taxon>
        <taxon>Pseudomonadota</taxon>
        <taxon>Gammaproteobacteria</taxon>
        <taxon>Alteromonadales</taxon>
        <taxon>Ferrimonadaceae</taxon>
        <taxon>Paraferrimonas</taxon>
    </lineage>
</organism>
<feature type="signal peptide" evidence="8">
    <location>
        <begin position="1"/>
        <end position="22"/>
    </location>
</feature>
<reference evidence="10" key="1">
    <citation type="journal article" date="2014" name="Int. J. Syst. Evol. Microbiol.">
        <title>Complete genome sequence of Corynebacterium casei LMG S-19264T (=DSM 44701T), isolated from a smear-ripened cheese.</title>
        <authorList>
            <consortium name="US DOE Joint Genome Institute (JGI-PGF)"/>
            <person name="Walter F."/>
            <person name="Albersmeier A."/>
            <person name="Kalinowski J."/>
            <person name="Ruckert C."/>
        </authorList>
    </citation>
    <scope>NUCLEOTIDE SEQUENCE</scope>
    <source>
        <strain evidence="10">NBRC 101628</strain>
    </source>
</reference>
<evidence type="ECO:0000256" key="2">
    <source>
        <dbReference type="ARBA" id="ARBA00005992"/>
    </source>
</evidence>
<dbReference type="RefSeq" id="WP_095505646.1">
    <property type="nucleotide sequence ID" value="NZ_BSNC01000003.1"/>
</dbReference>
<keyword evidence="8" id="KW-0732">Signal</keyword>
<keyword evidence="11" id="KW-1185">Reference proteome</keyword>
<dbReference type="InterPro" id="IPR038063">
    <property type="entry name" value="Transpep_catalytic_dom"/>
</dbReference>
<evidence type="ECO:0000313" key="11">
    <source>
        <dbReference type="Proteomes" id="UP001161422"/>
    </source>
</evidence>
<dbReference type="PANTHER" id="PTHR36699:SF1">
    <property type="entry name" value="L,D-TRANSPEPTIDASE YAFK-RELATED"/>
    <property type="match status" value="1"/>
</dbReference>
<proteinExistence type="inferred from homology"/>
<dbReference type="Proteomes" id="UP001161422">
    <property type="component" value="Unassembled WGS sequence"/>
</dbReference>
<dbReference type="InterPro" id="IPR005490">
    <property type="entry name" value="LD_TPept_cat_dom"/>
</dbReference>
<dbReference type="GO" id="GO:0016740">
    <property type="term" value="F:transferase activity"/>
    <property type="evidence" value="ECO:0007669"/>
    <property type="project" value="UniProtKB-KW"/>
</dbReference>
<dbReference type="GO" id="GO:0071555">
    <property type="term" value="P:cell wall organization"/>
    <property type="evidence" value="ECO:0007669"/>
    <property type="project" value="UniProtKB-UniRule"/>
</dbReference>
<accession>A0AA37RUM4</accession>
<evidence type="ECO:0000256" key="5">
    <source>
        <dbReference type="ARBA" id="ARBA00022984"/>
    </source>
</evidence>